<dbReference type="GO" id="GO:0005737">
    <property type="term" value="C:cytoplasm"/>
    <property type="evidence" value="ECO:0007669"/>
    <property type="project" value="UniProtKB-ARBA"/>
</dbReference>
<reference evidence="8" key="1">
    <citation type="submission" date="2020-10" db="EMBL/GenBank/DDBJ databases">
        <authorList>
            <person name="Gilroy R."/>
        </authorList>
    </citation>
    <scope>NUCLEOTIDE SEQUENCE</scope>
    <source>
        <strain evidence="8">10669</strain>
    </source>
</reference>
<dbReference type="GO" id="GO:0005840">
    <property type="term" value="C:ribosome"/>
    <property type="evidence" value="ECO:0007669"/>
    <property type="project" value="UniProtKB-KW"/>
</dbReference>
<evidence type="ECO:0000256" key="6">
    <source>
        <dbReference type="HAMAP-Rule" id="MF_01302"/>
    </source>
</evidence>
<evidence type="ECO:0000313" key="9">
    <source>
        <dbReference type="Proteomes" id="UP000886812"/>
    </source>
</evidence>
<dbReference type="Gene3D" id="3.30.1370.30">
    <property type="match status" value="1"/>
</dbReference>
<keyword evidence="2 6" id="KW-0689">Ribosomal protein</keyword>
<evidence type="ECO:0000256" key="2">
    <source>
        <dbReference type="ARBA" id="ARBA00022980"/>
    </source>
</evidence>
<evidence type="ECO:0000256" key="7">
    <source>
        <dbReference type="RuleBase" id="RU003660"/>
    </source>
</evidence>
<dbReference type="InterPro" id="IPR000630">
    <property type="entry name" value="Ribosomal_uS8"/>
</dbReference>
<dbReference type="GO" id="GO:0006412">
    <property type="term" value="P:translation"/>
    <property type="evidence" value="ECO:0007669"/>
    <property type="project" value="UniProtKB-UniRule"/>
</dbReference>
<reference evidence="8" key="2">
    <citation type="journal article" date="2021" name="PeerJ">
        <title>Extensive microbial diversity within the chicken gut microbiome revealed by metagenomics and culture.</title>
        <authorList>
            <person name="Gilroy R."/>
            <person name="Ravi A."/>
            <person name="Getino M."/>
            <person name="Pursley I."/>
            <person name="Horton D.L."/>
            <person name="Alikhan N.F."/>
            <person name="Baker D."/>
            <person name="Gharbi K."/>
            <person name="Hall N."/>
            <person name="Watson M."/>
            <person name="Adriaenssens E.M."/>
            <person name="Foster-Nyarko E."/>
            <person name="Jarju S."/>
            <person name="Secka A."/>
            <person name="Antonio M."/>
            <person name="Oren A."/>
            <person name="Chaudhuri R.R."/>
            <person name="La Ragione R."/>
            <person name="Hildebrand F."/>
            <person name="Pallen M.J."/>
        </authorList>
    </citation>
    <scope>NUCLEOTIDE SEQUENCE</scope>
    <source>
        <strain evidence="8">10669</strain>
    </source>
</reference>
<dbReference type="NCBIfam" id="NF001109">
    <property type="entry name" value="PRK00136.1"/>
    <property type="match status" value="1"/>
</dbReference>
<keyword evidence="6" id="KW-0699">rRNA-binding</keyword>
<dbReference type="Pfam" id="PF00410">
    <property type="entry name" value="Ribosomal_S8"/>
    <property type="match status" value="1"/>
</dbReference>
<dbReference type="PANTHER" id="PTHR11758">
    <property type="entry name" value="40S RIBOSOMAL PROTEIN S15A"/>
    <property type="match status" value="1"/>
</dbReference>
<protein>
    <recommendedName>
        <fullName evidence="4 6">Small ribosomal subunit protein uS8</fullName>
    </recommendedName>
</protein>
<gene>
    <name evidence="6 8" type="primary">rpsH</name>
    <name evidence="8" type="ORF">IAC75_00715</name>
</gene>
<dbReference type="GO" id="GO:0019843">
    <property type="term" value="F:rRNA binding"/>
    <property type="evidence" value="ECO:0007669"/>
    <property type="project" value="UniProtKB-UniRule"/>
</dbReference>
<name>A0A9D1NIE4_9BACT</name>
<dbReference type="PROSITE" id="PS00053">
    <property type="entry name" value="RIBOSOMAL_S8"/>
    <property type="match status" value="1"/>
</dbReference>
<evidence type="ECO:0000256" key="4">
    <source>
        <dbReference type="ARBA" id="ARBA00035258"/>
    </source>
</evidence>
<dbReference type="SUPFAM" id="SSF56047">
    <property type="entry name" value="Ribosomal protein S8"/>
    <property type="match status" value="1"/>
</dbReference>
<dbReference type="InterPro" id="IPR047863">
    <property type="entry name" value="Ribosomal_uS8_CS"/>
</dbReference>
<evidence type="ECO:0000256" key="3">
    <source>
        <dbReference type="ARBA" id="ARBA00023274"/>
    </source>
</evidence>
<dbReference type="Gene3D" id="3.30.1490.10">
    <property type="match status" value="1"/>
</dbReference>
<dbReference type="EMBL" id="DVOG01000019">
    <property type="protein sequence ID" value="HIV03660.1"/>
    <property type="molecule type" value="Genomic_DNA"/>
</dbReference>
<comment type="function">
    <text evidence="6">One of the primary rRNA binding proteins, it binds directly to 16S rRNA central domain where it helps coordinate assembly of the platform of the 30S subunit.</text>
</comment>
<evidence type="ECO:0000256" key="5">
    <source>
        <dbReference type="ARBA" id="ARBA00046740"/>
    </source>
</evidence>
<keyword evidence="3 6" id="KW-0687">Ribonucleoprotein</keyword>
<comment type="similarity">
    <text evidence="1 6 7">Belongs to the universal ribosomal protein uS8 family.</text>
</comment>
<evidence type="ECO:0000313" key="8">
    <source>
        <dbReference type="EMBL" id="HIV03660.1"/>
    </source>
</evidence>
<comment type="subunit">
    <text evidence="5 6">Part of the 30S ribosomal subunit. Contacts proteins S5 and S12.</text>
</comment>
<dbReference type="FunFam" id="3.30.1490.10:FF:000001">
    <property type="entry name" value="30S ribosomal protein S8"/>
    <property type="match status" value="1"/>
</dbReference>
<evidence type="ECO:0000256" key="1">
    <source>
        <dbReference type="ARBA" id="ARBA00006471"/>
    </source>
</evidence>
<organism evidence="8 9">
    <name type="scientific">Candidatus Spyradosoma merdigallinarum</name>
    <dbReference type="NCBI Taxonomy" id="2840950"/>
    <lineage>
        <taxon>Bacteria</taxon>
        <taxon>Pseudomonadati</taxon>
        <taxon>Verrucomicrobiota</taxon>
        <taxon>Opitutia</taxon>
        <taxon>Opitutia incertae sedis</taxon>
        <taxon>Candidatus Spyradosoma</taxon>
    </lineage>
</organism>
<accession>A0A9D1NIE4</accession>
<dbReference type="GO" id="GO:1990904">
    <property type="term" value="C:ribonucleoprotein complex"/>
    <property type="evidence" value="ECO:0007669"/>
    <property type="project" value="UniProtKB-KW"/>
</dbReference>
<dbReference type="HAMAP" id="MF_01302_B">
    <property type="entry name" value="Ribosomal_uS8_B"/>
    <property type="match status" value="1"/>
</dbReference>
<dbReference type="InterPro" id="IPR035987">
    <property type="entry name" value="Ribosomal_uS8_sf"/>
</dbReference>
<comment type="caution">
    <text evidence="8">The sequence shown here is derived from an EMBL/GenBank/DDBJ whole genome shotgun (WGS) entry which is preliminary data.</text>
</comment>
<keyword evidence="6" id="KW-0694">RNA-binding</keyword>
<dbReference type="Proteomes" id="UP000886812">
    <property type="component" value="Unassembled WGS sequence"/>
</dbReference>
<sequence>MATHDTLGDFLTVIRNGSNAGLKSVSAQWSSSREGVARILKECGYVADFAKIEKNGLPVIELTLKYNGKKSAITEINRISKPGRRIYAGYGEIPKVIGGMGISILTTSKGILSDAEARRQKVGGEVLAQVW</sequence>
<dbReference type="AlphaFoldDB" id="A0A9D1NIE4"/>
<proteinExistence type="inferred from homology"/>
<dbReference type="GO" id="GO:0003735">
    <property type="term" value="F:structural constituent of ribosome"/>
    <property type="evidence" value="ECO:0007669"/>
    <property type="project" value="InterPro"/>
</dbReference>